<dbReference type="RefSeq" id="WP_170848001.1">
    <property type="nucleotide sequence ID" value="NZ_BAABFM010000004.1"/>
</dbReference>
<dbReference type="AlphaFoldDB" id="A0A1I5GSM1"/>
<dbReference type="PANTHER" id="PTHR33937">
    <property type="entry name" value="IRON-MOLYBDENUM PROTEIN-RELATED-RELATED"/>
    <property type="match status" value="1"/>
</dbReference>
<evidence type="ECO:0000259" key="1">
    <source>
        <dbReference type="Pfam" id="PF02579"/>
    </source>
</evidence>
<feature type="domain" description="Dinitrogenase iron-molybdenum cofactor biosynthesis" evidence="1">
    <location>
        <begin position="11"/>
        <end position="107"/>
    </location>
</feature>
<accession>A0A1I5GSM1</accession>
<dbReference type="InterPro" id="IPR036105">
    <property type="entry name" value="DiNase_FeMo-co_biosyn_sf"/>
</dbReference>
<proteinExistence type="predicted"/>
<dbReference type="Pfam" id="PF02579">
    <property type="entry name" value="Nitro_FeMo-Co"/>
    <property type="match status" value="1"/>
</dbReference>
<dbReference type="PANTHER" id="PTHR33937:SF2">
    <property type="entry name" value="DINITROGENASE IRON-MOLYBDENUM COFACTOR BIOSYNTHESIS DOMAIN-CONTAINING PROTEIN"/>
    <property type="match status" value="1"/>
</dbReference>
<dbReference type="SUPFAM" id="SSF53146">
    <property type="entry name" value="Nitrogenase accessory factor-like"/>
    <property type="match status" value="1"/>
</dbReference>
<organism evidence="2 3">
    <name type="scientific">Anaerocolumna aminovalerica</name>
    <dbReference type="NCBI Taxonomy" id="1527"/>
    <lineage>
        <taxon>Bacteria</taxon>
        <taxon>Bacillati</taxon>
        <taxon>Bacillota</taxon>
        <taxon>Clostridia</taxon>
        <taxon>Lachnospirales</taxon>
        <taxon>Lachnospiraceae</taxon>
        <taxon>Anaerocolumna</taxon>
    </lineage>
</organism>
<sequence length="119" mass="13558">MKYRVAIGTKDGKNITEHFGTCGHFQIVEINQENGETTVIEKRITVHLEQCGNHLEDNIIEKIKALNDCHIILVKQIGGRSEKLLVHYGFIPLTNSGPIDVALAKIIKFYKNQIFKREE</sequence>
<dbReference type="Gene3D" id="3.30.420.130">
    <property type="entry name" value="Dinitrogenase iron-molybdenum cofactor biosynthesis domain"/>
    <property type="match status" value="1"/>
</dbReference>
<dbReference type="InterPro" id="IPR051840">
    <property type="entry name" value="NifX/NifY_domain"/>
</dbReference>
<dbReference type="Proteomes" id="UP000198806">
    <property type="component" value="Unassembled WGS sequence"/>
</dbReference>
<protein>
    <submittedName>
        <fullName evidence="2">Dinitrogenase iron-molybdenum cofactor</fullName>
    </submittedName>
</protein>
<evidence type="ECO:0000313" key="3">
    <source>
        <dbReference type="Proteomes" id="UP000198806"/>
    </source>
</evidence>
<keyword evidence="3" id="KW-1185">Reference proteome</keyword>
<dbReference type="STRING" id="1527.SAMN04489757_12217"/>
<reference evidence="2 3" key="1">
    <citation type="submission" date="2016-10" db="EMBL/GenBank/DDBJ databases">
        <authorList>
            <person name="de Groot N.N."/>
        </authorList>
    </citation>
    <scope>NUCLEOTIDE SEQUENCE [LARGE SCALE GENOMIC DNA]</scope>
    <source>
        <strain evidence="2 3">DSM 1283</strain>
    </source>
</reference>
<evidence type="ECO:0000313" key="2">
    <source>
        <dbReference type="EMBL" id="SFO38939.1"/>
    </source>
</evidence>
<gene>
    <name evidence="2" type="ORF">SAMN04489757_12217</name>
</gene>
<dbReference type="EMBL" id="FOWD01000022">
    <property type="protein sequence ID" value="SFO38939.1"/>
    <property type="molecule type" value="Genomic_DNA"/>
</dbReference>
<dbReference type="InterPro" id="IPR003731">
    <property type="entry name" value="Di-Nase_FeMo-co_biosynth"/>
</dbReference>
<name>A0A1I5GSM1_9FIRM</name>